<accession>A0A5P0YM37</accession>
<reference evidence="3 4" key="1">
    <citation type="submission" date="2019-10" db="EMBL/GenBank/DDBJ databases">
        <title>Streptomyces sp. nov., a novel actinobacterium isolated from alkaline environment.</title>
        <authorList>
            <person name="Golinska P."/>
        </authorList>
    </citation>
    <scope>NUCLEOTIDE SEQUENCE [LARGE SCALE GENOMIC DNA]</scope>
    <source>
        <strain evidence="3 4">OF1</strain>
    </source>
</reference>
<dbReference type="PROSITE" id="PS51257">
    <property type="entry name" value="PROKAR_LIPOPROTEIN"/>
    <property type="match status" value="1"/>
</dbReference>
<dbReference type="OrthoDB" id="4310827at2"/>
<reference evidence="5" key="2">
    <citation type="submission" date="2020-05" db="EMBL/GenBank/DDBJ databases">
        <title>Classification of alakaliphilic streptomycetes isolated from an alkaline soil next to Lonar Crater, India and a proposal for the recognition of Streptomyces alkaliterrae sp. nov.</title>
        <authorList>
            <person name="Golinska P."/>
        </authorList>
    </citation>
    <scope>NUCLEOTIDE SEQUENCE [LARGE SCALE GENOMIC DNA]</scope>
    <source>
        <strain evidence="5">OF8</strain>
    </source>
</reference>
<comment type="caution">
    <text evidence="3">The sequence shown here is derived from an EMBL/GenBank/DDBJ whole genome shotgun (WGS) entry which is preliminary data.</text>
</comment>
<evidence type="ECO:0000313" key="4">
    <source>
        <dbReference type="Proteomes" id="UP000320857"/>
    </source>
</evidence>
<evidence type="ECO:0008006" key="6">
    <source>
        <dbReference type="Google" id="ProtNLM"/>
    </source>
</evidence>
<name>A0A5P0YM37_9ACTN</name>
<keyword evidence="4" id="KW-1185">Reference proteome</keyword>
<gene>
    <name evidence="3" type="ORF">FNX44_005830</name>
    <name evidence="2" type="ORF">H3147_04040</name>
</gene>
<dbReference type="AlphaFoldDB" id="A0A5P0YM37"/>
<dbReference type="EMBL" id="VJYK02000039">
    <property type="protein sequence ID" value="MQS01403.1"/>
    <property type="molecule type" value="Genomic_DNA"/>
</dbReference>
<sequence length="165" mass="17588">MRKSSAILSIGAALGLVVGLGGSAQAGNTTVQGCKPGNVCFYTNNTNTPDWQTSGSSTPGYTYNYTNAKILNNGRKWVGADHIYYFGTYVGMDGKYGGALAGCLHHYEGGRVGDSGAWIDVNKLVAYRIASATYVNNHYWGGECEAGSTGLQYKPNGSTKWYRVS</sequence>
<keyword evidence="1" id="KW-0732">Signal</keyword>
<proteinExistence type="predicted"/>
<dbReference type="Proteomes" id="UP000320857">
    <property type="component" value="Unassembled WGS sequence"/>
</dbReference>
<evidence type="ECO:0000313" key="2">
    <source>
        <dbReference type="EMBL" id="MBB1258001.1"/>
    </source>
</evidence>
<evidence type="ECO:0000313" key="5">
    <source>
        <dbReference type="Proteomes" id="UP000517765"/>
    </source>
</evidence>
<protein>
    <recommendedName>
        <fullName evidence="6">Peptidase inhibitor family I36 protein</fullName>
    </recommendedName>
</protein>
<organism evidence="3 4">
    <name type="scientific">Streptomyces alkaliterrae</name>
    <dbReference type="NCBI Taxonomy" id="2213162"/>
    <lineage>
        <taxon>Bacteria</taxon>
        <taxon>Bacillati</taxon>
        <taxon>Actinomycetota</taxon>
        <taxon>Actinomycetes</taxon>
        <taxon>Kitasatosporales</taxon>
        <taxon>Streptomycetaceae</taxon>
        <taxon>Streptomyces</taxon>
    </lineage>
</organism>
<feature type="signal peptide" evidence="1">
    <location>
        <begin position="1"/>
        <end position="26"/>
    </location>
</feature>
<evidence type="ECO:0000313" key="3">
    <source>
        <dbReference type="EMBL" id="MQS01403.1"/>
    </source>
</evidence>
<dbReference type="RefSeq" id="WP_143646880.1">
    <property type="nucleotide sequence ID" value="NZ_JABJXA010000014.1"/>
</dbReference>
<dbReference type="EMBL" id="JABJXA010000014">
    <property type="protein sequence ID" value="MBB1258001.1"/>
    <property type="molecule type" value="Genomic_DNA"/>
</dbReference>
<evidence type="ECO:0000256" key="1">
    <source>
        <dbReference type="SAM" id="SignalP"/>
    </source>
</evidence>
<reference evidence="2" key="3">
    <citation type="journal article" name="Syst. Appl. Microbiol.">
        <title>Streptomyces alkaliterrae sp. nov., isolated from an alkaline soil, and emended descriptions of Streptomyces alkaliphilus, Streptomyces calidiresistens and Streptomyces durbertensis.</title>
        <authorList>
            <person name="Swiecimska M."/>
            <person name="Golinska P."/>
            <person name="Nouioui I."/>
            <person name="Wypij M."/>
            <person name="Rai M."/>
            <person name="Sangal V."/>
            <person name="Goodfellow M."/>
        </authorList>
    </citation>
    <scope>NUCLEOTIDE SEQUENCE</scope>
    <source>
        <strain evidence="2">OF8</strain>
    </source>
</reference>
<dbReference type="Proteomes" id="UP000517765">
    <property type="component" value="Unassembled WGS sequence"/>
</dbReference>
<feature type="chain" id="PRO_5036372188" description="Peptidase inhibitor family I36 protein" evidence="1">
    <location>
        <begin position="27"/>
        <end position="165"/>
    </location>
</feature>